<dbReference type="InterPro" id="IPR020816">
    <property type="entry name" value="Histone-like_DNA-bd_CS"/>
</dbReference>
<evidence type="ECO:0000256" key="4">
    <source>
        <dbReference type="ARBA" id="ARBA00023163"/>
    </source>
</evidence>
<dbReference type="PROSITE" id="PS00045">
    <property type="entry name" value="HISTONE_LIKE"/>
    <property type="match status" value="1"/>
</dbReference>
<accession>A0A3B0ZH22</accession>
<dbReference type="SUPFAM" id="SSF47729">
    <property type="entry name" value="IHF-like DNA-binding proteins"/>
    <property type="match status" value="1"/>
</dbReference>
<evidence type="ECO:0000256" key="3">
    <source>
        <dbReference type="ARBA" id="ARBA00023125"/>
    </source>
</evidence>
<dbReference type="PRINTS" id="PR01727">
    <property type="entry name" value="DNABINDINGHU"/>
</dbReference>
<dbReference type="HAMAP" id="MF_00381">
    <property type="entry name" value="IHF_beta"/>
    <property type="match status" value="1"/>
</dbReference>
<keyword evidence="5" id="KW-0233">DNA recombination</keyword>
<dbReference type="GO" id="GO:0030527">
    <property type="term" value="F:structural constituent of chromatin"/>
    <property type="evidence" value="ECO:0007669"/>
    <property type="project" value="InterPro"/>
</dbReference>
<evidence type="ECO:0000313" key="6">
    <source>
        <dbReference type="EMBL" id="VAW85589.1"/>
    </source>
</evidence>
<reference evidence="6" key="1">
    <citation type="submission" date="2018-06" db="EMBL/GenBank/DDBJ databases">
        <authorList>
            <person name="Zhirakovskaya E."/>
        </authorList>
    </citation>
    <scope>NUCLEOTIDE SEQUENCE</scope>
</reference>
<sequence>MTKSELIEIIARNQTQLAYKDVELSVKALIEQMAQSLSSGERIEIRGFGSFSLHFRPPRVGRNPKTGESVSLTGKYVPHFKPGKELRERVNEAISSPGIS</sequence>
<keyword evidence="2" id="KW-0810">Translation regulation</keyword>
<protein>
    <recommendedName>
        <fullName evidence="1">Integration host factor subunit beta</fullName>
    </recommendedName>
</protein>
<dbReference type="FunFam" id="4.10.520.10:FF:000003">
    <property type="entry name" value="Integration host factor subunit beta"/>
    <property type="match status" value="1"/>
</dbReference>
<dbReference type="SMART" id="SM00411">
    <property type="entry name" value="BHL"/>
    <property type="match status" value="1"/>
</dbReference>
<proteinExistence type="inferred from homology"/>
<dbReference type="GO" id="GO:0006310">
    <property type="term" value="P:DNA recombination"/>
    <property type="evidence" value="ECO:0007669"/>
    <property type="project" value="UniProtKB-KW"/>
</dbReference>
<evidence type="ECO:0000256" key="2">
    <source>
        <dbReference type="ARBA" id="ARBA00022845"/>
    </source>
</evidence>
<dbReference type="GO" id="GO:0006355">
    <property type="term" value="P:regulation of DNA-templated transcription"/>
    <property type="evidence" value="ECO:0007669"/>
    <property type="project" value="InterPro"/>
</dbReference>
<dbReference type="PANTHER" id="PTHR33175">
    <property type="entry name" value="DNA-BINDING PROTEIN HU"/>
    <property type="match status" value="1"/>
</dbReference>
<evidence type="ECO:0000256" key="1">
    <source>
        <dbReference type="ARBA" id="ARBA00018700"/>
    </source>
</evidence>
<name>A0A3B0ZH22_9ZZZZ</name>
<dbReference type="NCBIfam" id="NF001222">
    <property type="entry name" value="PRK00199.1"/>
    <property type="match status" value="1"/>
</dbReference>
<dbReference type="GO" id="GO:0005829">
    <property type="term" value="C:cytosol"/>
    <property type="evidence" value="ECO:0007669"/>
    <property type="project" value="TreeGrafter"/>
</dbReference>
<dbReference type="AlphaFoldDB" id="A0A3B0ZH22"/>
<dbReference type="PANTHER" id="PTHR33175:SF5">
    <property type="entry name" value="INTEGRATION HOST FACTOR SUBUNIT BETA"/>
    <property type="match status" value="1"/>
</dbReference>
<dbReference type="Pfam" id="PF00216">
    <property type="entry name" value="Bac_DNA_binding"/>
    <property type="match status" value="1"/>
</dbReference>
<dbReference type="Gene3D" id="4.10.520.10">
    <property type="entry name" value="IHF-like DNA-binding proteins"/>
    <property type="match status" value="1"/>
</dbReference>
<gene>
    <name evidence="6" type="ORF">MNBD_GAMMA18-1251</name>
</gene>
<dbReference type="InterPro" id="IPR000119">
    <property type="entry name" value="Hist_DNA-bd"/>
</dbReference>
<keyword evidence="4" id="KW-0804">Transcription</keyword>
<dbReference type="NCBIfam" id="TIGR00988">
    <property type="entry name" value="hip"/>
    <property type="match status" value="1"/>
</dbReference>
<dbReference type="GO" id="GO:0005694">
    <property type="term" value="C:chromosome"/>
    <property type="evidence" value="ECO:0007669"/>
    <property type="project" value="InterPro"/>
</dbReference>
<dbReference type="InterPro" id="IPR005685">
    <property type="entry name" value="IHF_beta"/>
</dbReference>
<dbReference type="CDD" id="cd13836">
    <property type="entry name" value="IHF_B"/>
    <property type="match status" value="1"/>
</dbReference>
<dbReference type="EMBL" id="UOFP01000100">
    <property type="protein sequence ID" value="VAW85589.1"/>
    <property type="molecule type" value="Genomic_DNA"/>
</dbReference>
<keyword evidence="3" id="KW-0238">DNA-binding</keyword>
<evidence type="ECO:0000256" key="5">
    <source>
        <dbReference type="ARBA" id="ARBA00023172"/>
    </source>
</evidence>
<dbReference type="GO" id="GO:0003677">
    <property type="term" value="F:DNA binding"/>
    <property type="evidence" value="ECO:0007669"/>
    <property type="project" value="UniProtKB-KW"/>
</dbReference>
<dbReference type="GO" id="GO:0006417">
    <property type="term" value="P:regulation of translation"/>
    <property type="evidence" value="ECO:0007669"/>
    <property type="project" value="UniProtKB-KW"/>
</dbReference>
<dbReference type="InterPro" id="IPR010992">
    <property type="entry name" value="IHF-like_DNA-bd_dom_sf"/>
</dbReference>
<organism evidence="6">
    <name type="scientific">hydrothermal vent metagenome</name>
    <dbReference type="NCBI Taxonomy" id="652676"/>
    <lineage>
        <taxon>unclassified sequences</taxon>
        <taxon>metagenomes</taxon>
        <taxon>ecological metagenomes</taxon>
    </lineage>
</organism>